<gene>
    <name evidence="1" type="ORF">Q604_UNBC16755G0001</name>
</gene>
<proteinExistence type="predicted"/>
<organism evidence="1">
    <name type="scientific">human gut metagenome</name>
    <dbReference type="NCBI Taxonomy" id="408170"/>
    <lineage>
        <taxon>unclassified sequences</taxon>
        <taxon>metagenomes</taxon>
        <taxon>organismal metagenomes</taxon>
    </lineage>
</organism>
<accession>W1XFS9</accession>
<sequence length="30" mass="3415">MIIDGVKPNEENKIKEYSNKTFFILAIATS</sequence>
<evidence type="ECO:0000313" key="1">
    <source>
        <dbReference type="EMBL" id="ETJ28280.1"/>
    </source>
</evidence>
<comment type="caution">
    <text evidence="1">The sequence shown here is derived from an EMBL/GenBank/DDBJ whole genome shotgun (WGS) entry which is preliminary data.</text>
</comment>
<protein>
    <submittedName>
        <fullName evidence="1">Uncharacterized protein</fullName>
    </submittedName>
</protein>
<reference evidence="1" key="1">
    <citation type="submission" date="2013-12" db="EMBL/GenBank/DDBJ databases">
        <title>A Varibaculum cambriense genome reconstructed from a premature infant gut community with otherwise low bacterial novelty that shifts toward anaerobic metabolism during the third week of life.</title>
        <authorList>
            <person name="Brown C.T."/>
            <person name="Sharon I."/>
            <person name="Thomas B.C."/>
            <person name="Castelle C.J."/>
            <person name="Morowitz M.J."/>
            <person name="Banfield J.F."/>
        </authorList>
    </citation>
    <scope>NUCLEOTIDE SEQUENCE</scope>
</reference>
<dbReference type="AlphaFoldDB" id="W1XFS9"/>
<dbReference type="EMBL" id="AZMM01016755">
    <property type="protein sequence ID" value="ETJ28280.1"/>
    <property type="molecule type" value="Genomic_DNA"/>
</dbReference>
<name>W1XFS9_9ZZZZ</name>
<feature type="non-terminal residue" evidence="1">
    <location>
        <position position="30"/>
    </location>
</feature>